<feature type="transmembrane region" description="Helical" evidence="8">
    <location>
        <begin position="59"/>
        <end position="82"/>
    </location>
</feature>
<comment type="caution">
    <text evidence="10">The sequence shown here is derived from an EMBL/GenBank/DDBJ whole genome shotgun (WGS) entry which is preliminary data.</text>
</comment>
<evidence type="ECO:0000256" key="1">
    <source>
        <dbReference type="ARBA" id="ARBA00004651"/>
    </source>
</evidence>
<dbReference type="AlphaFoldDB" id="A0A366DH69"/>
<evidence type="ECO:0000313" key="11">
    <source>
        <dbReference type="Proteomes" id="UP000252586"/>
    </source>
</evidence>
<feature type="transmembrane region" description="Helical" evidence="8">
    <location>
        <begin position="184"/>
        <end position="201"/>
    </location>
</feature>
<evidence type="ECO:0000259" key="9">
    <source>
        <dbReference type="PROSITE" id="PS50850"/>
    </source>
</evidence>
<dbReference type="Pfam" id="PF07690">
    <property type="entry name" value="MFS_1"/>
    <property type="match status" value="2"/>
</dbReference>
<comment type="subcellular location">
    <subcellularLocation>
        <location evidence="1">Cell membrane</location>
        <topology evidence="1">Multi-pass membrane protein</topology>
    </subcellularLocation>
</comment>
<feature type="transmembrane region" description="Helical" evidence="8">
    <location>
        <begin position="118"/>
        <end position="135"/>
    </location>
</feature>
<keyword evidence="4 8" id="KW-0812">Transmembrane</keyword>
<keyword evidence="2" id="KW-0813">Transport</keyword>
<dbReference type="GO" id="GO:0022857">
    <property type="term" value="F:transmembrane transporter activity"/>
    <property type="evidence" value="ECO:0007669"/>
    <property type="project" value="InterPro"/>
</dbReference>
<dbReference type="SUPFAM" id="SSF103473">
    <property type="entry name" value="MFS general substrate transporter"/>
    <property type="match status" value="1"/>
</dbReference>
<dbReference type="InterPro" id="IPR020846">
    <property type="entry name" value="MFS_dom"/>
</dbReference>
<keyword evidence="6 8" id="KW-0472">Membrane</keyword>
<reference evidence="10 11" key="1">
    <citation type="submission" date="2018-06" db="EMBL/GenBank/DDBJ databases">
        <title>Genomic Encyclopedia of Type Strains, Phase IV (KMG-IV): sequencing the most valuable type-strain genomes for metagenomic binning, comparative biology and taxonomic classification.</title>
        <authorList>
            <person name="Goeker M."/>
        </authorList>
    </citation>
    <scope>NUCLEOTIDE SEQUENCE [LARGE SCALE GENOMIC DNA]</scope>
    <source>
        <strain evidence="10 11">DSM 44599</strain>
    </source>
</reference>
<evidence type="ECO:0000256" key="3">
    <source>
        <dbReference type="ARBA" id="ARBA00022475"/>
    </source>
</evidence>
<keyword evidence="11" id="KW-1185">Reference proteome</keyword>
<feature type="transmembrane region" description="Helical" evidence="8">
    <location>
        <begin position="296"/>
        <end position="326"/>
    </location>
</feature>
<evidence type="ECO:0000256" key="4">
    <source>
        <dbReference type="ARBA" id="ARBA00022692"/>
    </source>
</evidence>
<dbReference type="PANTHER" id="PTHR23517:SF3">
    <property type="entry name" value="INTEGRAL MEMBRANE TRANSPORT PROTEIN"/>
    <property type="match status" value="1"/>
</dbReference>
<dbReference type="RefSeq" id="WP_232331916.1">
    <property type="nucleotide sequence ID" value="NZ_CP107943.1"/>
</dbReference>
<dbReference type="PROSITE" id="PS00216">
    <property type="entry name" value="SUGAR_TRANSPORT_1"/>
    <property type="match status" value="1"/>
</dbReference>
<dbReference type="CDD" id="cd17325">
    <property type="entry name" value="MFS_MdtG_SLC18_like"/>
    <property type="match status" value="1"/>
</dbReference>
<evidence type="ECO:0000256" key="5">
    <source>
        <dbReference type="ARBA" id="ARBA00022989"/>
    </source>
</evidence>
<feature type="transmembrane region" description="Helical" evidence="8">
    <location>
        <begin position="156"/>
        <end position="178"/>
    </location>
</feature>
<evidence type="ECO:0000256" key="8">
    <source>
        <dbReference type="SAM" id="Phobius"/>
    </source>
</evidence>
<keyword evidence="5 8" id="KW-1133">Transmembrane helix</keyword>
<evidence type="ECO:0000256" key="7">
    <source>
        <dbReference type="SAM" id="MobiDB-lite"/>
    </source>
</evidence>
<keyword evidence="3" id="KW-1003">Cell membrane</keyword>
<dbReference type="PANTHER" id="PTHR23517">
    <property type="entry name" value="RESISTANCE PROTEIN MDTM, PUTATIVE-RELATED-RELATED"/>
    <property type="match status" value="1"/>
</dbReference>
<evidence type="ECO:0000313" key="10">
    <source>
        <dbReference type="EMBL" id="RBO89336.1"/>
    </source>
</evidence>
<dbReference type="InterPro" id="IPR036259">
    <property type="entry name" value="MFS_trans_sf"/>
</dbReference>
<dbReference type="Gene3D" id="1.20.1250.20">
    <property type="entry name" value="MFS general substrate transporter like domains"/>
    <property type="match status" value="2"/>
</dbReference>
<protein>
    <submittedName>
        <fullName evidence="10">Putative MFS family arabinose efflux permease</fullName>
    </submittedName>
</protein>
<proteinExistence type="predicted"/>
<dbReference type="InterPro" id="IPR011701">
    <property type="entry name" value="MFS"/>
</dbReference>
<dbReference type="PROSITE" id="PS50850">
    <property type="entry name" value="MFS"/>
    <property type="match status" value="1"/>
</dbReference>
<feature type="region of interest" description="Disordered" evidence="7">
    <location>
        <begin position="1"/>
        <end position="22"/>
    </location>
</feature>
<feature type="transmembrane region" description="Helical" evidence="8">
    <location>
        <begin position="94"/>
        <end position="112"/>
    </location>
</feature>
<dbReference type="InterPro" id="IPR005829">
    <property type="entry name" value="Sugar_transporter_CS"/>
</dbReference>
<feature type="domain" description="Major facilitator superfamily (MFS) profile" evidence="9">
    <location>
        <begin position="28"/>
        <end position="406"/>
    </location>
</feature>
<dbReference type="InterPro" id="IPR050171">
    <property type="entry name" value="MFS_Transporters"/>
</dbReference>
<evidence type="ECO:0000256" key="2">
    <source>
        <dbReference type="ARBA" id="ARBA00022448"/>
    </source>
</evidence>
<sequence length="418" mass="42123">MSLTGESDLRGATPEPGKPPPRTKLRSMALAVFVPSAVFGIGSGASAPMLPLRALELGASVGMAGVVVAMMGFGLILGDLPAGRLVARTGERKAIALGSLVCAVGMLIAILAPNIAVFAVGLLINGAAGAVWGLARQTYVVSVVPSADRGRAFSALAGWMRFGFFSGPFLGAGVVHWLGPVGGLWMHFAAVVVGGLLVLAMPEPESAPMTASHHTIRSVVVENRRLLGTLGLGALLMGAARASRQSLLPLWAVHVGADAATTSLLFGVAGAVDVLMSYPSGIWLDRFGRRAIGVPSMVLFGIGYAALPFAGSVAGLAGVAVLLGFANGLSNGVIMTVGADIAPPGRRAEFLGAWRLTHDIGMFAGPIAVGVISGVTVLGAAAAALAVAGAAGAGAMYRWFPDHPRAETVSADGSAKPA</sequence>
<feature type="transmembrane region" description="Helical" evidence="8">
    <location>
        <begin position="28"/>
        <end position="47"/>
    </location>
</feature>
<dbReference type="GO" id="GO:0005886">
    <property type="term" value="C:plasma membrane"/>
    <property type="evidence" value="ECO:0007669"/>
    <property type="project" value="UniProtKB-SubCell"/>
</dbReference>
<organism evidence="10 11">
    <name type="scientific">Nocardia puris</name>
    <dbReference type="NCBI Taxonomy" id="208602"/>
    <lineage>
        <taxon>Bacteria</taxon>
        <taxon>Bacillati</taxon>
        <taxon>Actinomycetota</taxon>
        <taxon>Actinomycetes</taxon>
        <taxon>Mycobacteriales</taxon>
        <taxon>Nocardiaceae</taxon>
        <taxon>Nocardia</taxon>
    </lineage>
</organism>
<name>A0A366DH69_9NOCA</name>
<dbReference type="STRING" id="1210090.GCA_001613185_06404"/>
<dbReference type="Proteomes" id="UP000252586">
    <property type="component" value="Unassembled WGS sequence"/>
</dbReference>
<dbReference type="EMBL" id="QNRE01000007">
    <property type="protein sequence ID" value="RBO89336.1"/>
    <property type="molecule type" value="Genomic_DNA"/>
</dbReference>
<evidence type="ECO:0000256" key="6">
    <source>
        <dbReference type="ARBA" id="ARBA00023136"/>
    </source>
</evidence>
<gene>
    <name evidence="10" type="ORF">DFR74_10713</name>
</gene>
<accession>A0A366DH69</accession>
<feature type="transmembrane region" description="Helical" evidence="8">
    <location>
        <begin position="363"/>
        <end position="388"/>
    </location>
</feature>